<feature type="domain" description="Amino acid permease N-terminal" evidence="18">
    <location>
        <begin position="1"/>
        <end position="48"/>
    </location>
</feature>
<dbReference type="NCBIfam" id="TIGR00930">
    <property type="entry name" value="2a30"/>
    <property type="match status" value="1"/>
</dbReference>
<dbReference type="HOGENOM" id="CLU_001883_0_0_1"/>
<evidence type="ECO:0000256" key="10">
    <source>
        <dbReference type="ARBA" id="ARBA00023136"/>
    </source>
</evidence>
<dbReference type="GO" id="GO:0055078">
    <property type="term" value="P:sodium ion homeostasis"/>
    <property type="evidence" value="ECO:0000318"/>
    <property type="project" value="GO_Central"/>
</dbReference>
<evidence type="ECO:0000256" key="5">
    <source>
        <dbReference type="ARBA" id="ARBA00022692"/>
    </source>
</evidence>
<organism evidence="19 20">
    <name type="scientific">Nematostella vectensis</name>
    <name type="common">Starlet sea anemone</name>
    <dbReference type="NCBI Taxonomy" id="45351"/>
    <lineage>
        <taxon>Eukaryota</taxon>
        <taxon>Metazoa</taxon>
        <taxon>Cnidaria</taxon>
        <taxon>Anthozoa</taxon>
        <taxon>Hexacorallia</taxon>
        <taxon>Actiniaria</taxon>
        <taxon>Edwardsiidae</taxon>
        <taxon>Nematostella</taxon>
    </lineage>
</organism>
<feature type="transmembrane region" description="Helical" evidence="15">
    <location>
        <begin position="382"/>
        <end position="406"/>
    </location>
</feature>
<keyword evidence="4" id="KW-1003">Cell membrane</keyword>
<feature type="transmembrane region" description="Helical" evidence="15">
    <location>
        <begin position="226"/>
        <end position="244"/>
    </location>
</feature>
<feature type="transmembrane region" description="Helical" evidence="15">
    <location>
        <begin position="495"/>
        <end position="518"/>
    </location>
</feature>
<evidence type="ECO:0000256" key="9">
    <source>
        <dbReference type="ARBA" id="ARBA00023065"/>
    </source>
</evidence>
<evidence type="ECO:0000259" key="17">
    <source>
        <dbReference type="Pfam" id="PF03522"/>
    </source>
</evidence>
<comment type="similarity">
    <text evidence="2">Belongs to the SLC12A transporter family.</text>
</comment>
<dbReference type="FunFam" id="1.20.1740.10:FF:000022">
    <property type="entry name" value="Bumetanide-sensitive na-k-cl cotransport protein"/>
    <property type="match status" value="1"/>
</dbReference>
<feature type="compositionally biased region" description="Basic and acidic residues" evidence="14">
    <location>
        <begin position="728"/>
        <end position="748"/>
    </location>
</feature>
<feature type="transmembrane region" description="Helical" evidence="15">
    <location>
        <begin position="312"/>
        <end position="332"/>
    </location>
</feature>
<protein>
    <recommendedName>
        <fullName evidence="21">Solute carrier family 12 member 2</fullName>
    </recommendedName>
</protein>
<dbReference type="GO" id="GO:0008511">
    <property type="term" value="F:sodium:potassium:chloride symporter activity"/>
    <property type="evidence" value="ECO:0000318"/>
    <property type="project" value="GO_Central"/>
</dbReference>
<dbReference type="Pfam" id="PF08403">
    <property type="entry name" value="AA_permease_N"/>
    <property type="match status" value="1"/>
</dbReference>
<dbReference type="AlphaFoldDB" id="A7S4G9"/>
<evidence type="ECO:0000256" key="15">
    <source>
        <dbReference type="SAM" id="Phobius"/>
    </source>
</evidence>
<dbReference type="GO" id="GO:1902476">
    <property type="term" value="P:chloride transmembrane transport"/>
    <property type="evidence" value="ECO:0000318"/>
    <property type="project" value="GO_Central"/>
</dbReference>
<feature type="region of interest" description="Disordered" evidence="14">
    <location>
        <begin position="715"/>
        <end position="787"/>
    </location>
</feature>
<keyword evidence="6" id="KW-0769">Symport</keyword>
<comment type="subcellular location">
    <subcellularLocation>
        <location evidence="1">Cell membrane</location>
        <topology evidence="1">Multi-pass membrane protein</topology>
    </subcellularLocation>
</comment>
<evidence type="ECO:0000256" key="11">
    <source>
        <dbReference type="ARBA" id="ARBA00023180"/>
    </source>
</evidence>
<keyword evidence="5 15" id="KW-0812">Transmembrane</keyword>
<dbReference type="Gene3D" id="1.20.1740.10">
    <property type="entry name" value="Amino acid/polyamine transporter I"/>
    <property type="match status" value="1"/>
</dbReference>
<keyword evidence="10 15" id="KW-0472">Membrane</keyword>
<dbReference type="GO" id="GO:0005886">
    <property type="term" value="C:plasma membrane"/>
    <property type="evidence" value="ECO:0007669"/>
    <property type="project" value="UniProtKB-SubCell"/>
</dbReference>
<dbReference type="InterPro" id="IPR018491">
    <property type="entry name" value="SLC12_C"/>
</dbReference>
<sequence length="975" mass="107561">TIGYATNEAIPMTVFYRNEHTQTGQKQYRPTIQELQKGFEDDTDQQVTLENGKSHRSNTDVKVHGDAVKMAPKFGWLKGVMLRCLLNIWGVMLFLRLTWVVGQSGIIWSTVIIILSALVTTVTTLSMSAVCTNGEVKGGGAYYLISRSLGPEFGGSIGLIFSLANAVAVALYVVGFAETVRDILRENGSLIIDEVNDIRVIGVISVLALLAVTLIGLEWVVRTQMVLLGILLISIVDAIVGSFIGPQDKLSVAQGIVGLNAKTFTTNLLPDYRPGEHFFSVFAVFFPAATGILAGVNISGDLKDAQKAIPKGTLWAILLSTLVYIALAWLAGACILRDASGFVETVVNATANVTMATPPSCPGSGCLYGLINDYQAMEKMSAWGPLVTCGIFAATLSSALASLVGAPKTFQALCKDNIFPYIGYFGIGVGPGEEPRRGYILTFIIAVGFVAVGNLNVIAPVISNFFLMSYALINYAVFAASLGRSPGWRPSFRYYNMWVSLVGALLCVAIMFLINWWAALVTIAIIASLHKYVDIKKPEVNWGSSAQAFTYIQALRFAYRLNNTEDHVKNFRPQCLVLTGAPSSRPNLTYIVSQITKNVGLMVCGQVNVGSLCQVKSEKDWLRERKIRAFHTVCSAASLRDGVQSLLQTAGLGKLKPNTLVIGFKRNWMRAPHSEVEEYVNIINDAFELNYGVAILRVREEFDIDDLDDGDDWMEDDDELYNKSQTSRGKESLSVRMDPDSGSSDKSRSRNVRIFHTPPTSLKHFPGDERTPPTSLKHVPGDEQTSQVRFSSEPSSTLRSVTFKGKQKGTVDVWWLFDDGGLTILIPYLLTLHSLWKGCRLRIFTPGSSNIKNNEIRMANLLKKFRIDFSSIEVVHGIDKAPSNKSVQDFRRLPIKEELDEGVQLDKRILRQIRIGELLRQHSKDARLIVMTLPVPKPTLMSPLMYMSWLEVLSADLPPVFLIRGNQTSVLTFYC</sequence>
<dbReference type="InterPro" id="IPR004842">
    <property type="entry name" value="SLC12A_fam"/>
</dbReference>
<gene>
    <name evidence="19" type="ORF">NEMVEDRAFT_v1g104399</name>
</gene>
<dbReference type="GO" id="GO:1990573">
    <property type="term" value="P:potassium ion import across plasma membrane"/>
    <property type="evidence" value="ECO:0000318"/>
    <property type="project" value="GO_Central"/>
</dbReference>
<feature type="transmembrane region" description="Helical" evidence="15">
    <location>
        <begin position="80"/>
        <end position="100"/>
    </location>
</feature>
<feature type="transmembrane region" description="Helical" evidence="15">
    <location>
        <begin position="106"/>
        <end position="132"/>
    </location>
</feature>
<dbReference type="Pfam" id="PF03522">
    <property type="entry name" value="SLC12"/>
    <property type="match status" value="1"/>
</dbReference>
<evidence type="ECO:0000313" key="20">
    <source>
        <dbReference type="Proteomes" id="UP000001593"/>
    </source>
</evidence>
<evidence type="ECO:0000259" key="18">
    <source>
        <dbReference type="Pfam" id="PF08403"/>
    </source>
</evidence>
<feature type="transmembrane region" description="Helical" evidence="15">
    <location>
        <begin position="153"/>
        <end position="178"/>
    </location>
</feature>
<evidence type="ECO:0000313" key="19">
    <source>
        <dbReference type="EMBL" id="EDO41391.1"/>
    </source>
</evidence>
<keyword evidence="12" id="KW-0739">Sodium transport</keyword>
<proteinExistence type="inferred from homology"/>
<accession>A7S4G9</accession>
<dbReference type="FunCoup" id="A7S4G9">
    <property type="interactions" value="82"/>
</dbReference>
<keyword evidence="20" id="KW-1185">Reference proteome</keyword>
<evidence type="ECO:0000256" key="8">
    <source>
        <dbReference type="ARBA" id="ARBA00023053"/>
    </source>
</evidence>
<dbReference type="eggNOG" id="KOG2083">
    <property type="taxonomic scope" value="Eukaryota"/>
</dbReference>
<feature type="transmembrane region" description="Helical" evidence="15">
    <location>
        <begin position="439"/>
        <end position="459"/>
    </location>
</feature>
<dbReference type="InterPro" id="IPR013612">
    <property type="entry name" value="AA_permease_N"/>
</dbReference>
<keyword evidence="7 15" id="KW-1133">Transmembrane helix</keyword>
<evidence type="ECO:0000256" key="12">
    <source>
        <dbReference type="ARBA" id="ARBA00023201"/>
    </source>
</evidence>
<evidence type="ECO:0000256" key="14">
    <source>
        <dbReference type="SAM" id="MobiDB-lite"/>
    </source>
</evidence>
<evidence type="ECO:0000256" key="6">
    <source>
        <dbReference type="ARBA" id="ARBA00022847"/>
    </source>
</evidence>
<dbReference type="OMA" id="QDYVRCR"/>
<dbReference type="PANTHER" id="PTHR11827:SF103">
    <property type="entry name" value="SODIUM CHLORIDE COTRANSPORTER 69, ISOFORM E"/>
    <property type="match status" value="1"/>
</dbReference>
<keyword evidence="11" id="KW-0325">Glycoprotein</keyword>
<keyword evidence="8" id="KW-0915">Sodium</keyword>
<dbReference type="EMBL" id="DS469578">
    <property type="protein sequence ID" value="EDO41391.1"/>
    <property type="molecule type" value="Genomic_DNA"/>
</dbReference>
<evidence type="ECO:0000256" key="4">
    <source>
        <dbReference type="ARBA" id="ARBA00022475"/>
    </source>
</evidence>
<keyword evidence="9" id="KW-0406">Ion transport</keyword>
<evidence type="ECO:0000256" key="7">
    <source>
        <dbReference type="ARBA" id="ARBA00022989"/>
    </source>
</evidence>
<dbReference type="InParanoid" id="A7S4G9"/>
<feature type="domain" description="SLC12A transporter C-terminal" evidence="17">
    <location>
        <begin position="585"/>
        <end position="975"/>
    </location>
</feature>
<dbReference type="GO" id="GO:0035725">
    <property type="term" value="P:sodium ion transmembrane transport"/>
    <property type="evidence" value="ECO:0000318"/>
    <property type="project" value="GO_Central"/>
</dbReference>
<evidence type="ECO:0000259" key="16">
    <source>
        <dbReference type="Pfam" id="PF00324"/>
    </source>
</evidence>
<evidence type="ECO:0000256" key="13">
    <source>
        <dbReference type="ARBA" id="ARBA00023214"/>
    </source>
</evidence>
<feature type="transmembrane region" description="Helical" evidence="15">
    <location>
        <begin position="198"/>
        <end position="219"/>
    </location>
</feature>
<feature type="transmembrane region" description="Helical" evidence="15">
    <location>
        <begin position="465"/>
        <end position="483"/>
    </location>
</feature>
<evidence type="ECO:0000256" key="3">
    <source>
        <dbReference type="ARBA" id="ARBA00022448"/>
    </source>
</evidence>
<evidence type="ECO:0000256" key="2">
    <source>
        <dbReference type="ARBA" id="ARBA00010593"/>
    </source>
</evidence>
<feature type="transmembrane region" description="Helical" evidence="15">
    <location>
        <begin position="278"/>
        <end position="300"/>
    </location>
</feature>
<dbReference type="GO" id="GO:0006884">
    <property type="term" value="P:cell volume homeostasis"/>
    <property type="evidence" value="ECO:0000318"/>
    <property type="project" value="GO_Central"/>
</dbReference>
<dbReference type="STRING" id="45351.A7S4G9"/>
<name>A7S4G9_NEMVE</name>
<keyword evidence="13" id="KW-0868">Chloride</keyword>
<dbReference type="InterPro" id="IPR004841">
    <property type="entry name" value="AA-permease/SLC12A_dom"/>
</dbReference>
<dbReference type="Pfam" id="PF00324">
    <property type="entry name" value="AA_permease"/>
    <property type="match status" value="1"/>
</dbReference>
<dbReference type="PhylomeDB" id="A7S4G9"/>
<evidence type="ECO:0008006" key="21">
    <source>
        <dbReference type="Google" id="ProtNLM"/>
    </source>
</evidence>
<evidence type="ECO:0000256" key="1">
    <source>
        <dbReference type="ARBA" id="ARBA00004651"/>
    </source>
</evidence>
<feature type="domain" description="Amino acid permease/ SLC12A" evidence="16">
    <location>
        <begin position="79"/>
        <end position="576"/>
    </location>
</feature>
<keyword evidence="3" id="KW-0813">Transport</keyword>
<dbReference type="GO" id="GO:0055075">
    <property type="term" value="P:potassium ion homeostasis"/>
    <property type="evidence" value="ECO:0000318"/>
    <property type="project" value="GO_Central"/>
</dbReference>
<feature type="non-terminal residue" evidence="19">
    <location>
        <position position="1"/>
    </location>
</feature>
<reference evidence="19 20" key="1">
    <citation type="journal article" date="2007" name="Science">
        <title>Sea anemone genome reveals ancestral eumetazoan gene repertoire and genomic organization.</title>
        <authorList>
            <person name="Putnam N.H."/>
            <person name="Srivastava M."/>
            <person name="Hellsten U."/>
            <person name="Dirks B."/>
            <person name="Chapman J."/>
            <person name="Salamov A."/>
            <person name="Terry A."/>
            <person name="Shapiro H."/>
            <person name="Lindquist E."/>
            <person name="Kapitonov V.V."/>
            <person name="Jurka J."/>
            <person name="Genikhovich G."/>
            <person name="Grigoriev I.V."/>
            <person name="Lucas S.M."/>
            <person name="Steele R.E."/>
            <person name="Finnerty J.R."/>
            <person name="Technau U."/>
            <person name="Martindale M.Q."/>
            <person name="Rokhsar D.S."/>
        </authorList>
    </citation>
    <scope>NUCLEOTIDE SEQUENCE [LARGE SCALE GENOMIC DNA]</scope>
    <source>
        <strain evidence="20">CH2 X CH6</strain>
    </source>
</reference>
<dbReference type="Proteomes" id="UP000001593">
    <property type="component" value="Unassembled WGS sequence"/>
</dbReference>
<dbReference type="PANTHER" id="PTHR11827">
    <property type="entry name" value="SOLUTE CARRIER FAMILY 12, CATION COTRANSPORTERS"/>
    <property type="match status" value="1"/>
</dbReference>
<dbReference type="GO" id="GO:0055064">
    <property type="term" value="P:chloride ion homeostasis"/>
    <property type="evidence" value="ECO:0000318"/>
    <property type="project" value="GO_Central"/>
</dbReference>